<protein>
    <submittedName>
        <fullName evidence="1">Uncharacterized protein</fullName>
    </submittedName>
</protein>
<sequence length="76" mass="8729">MYIGEARIDDSTAPIFKLADLADMYRSRMEQLGIKLDGRLNTTRLKERLFAQTMTSKLRLRGGISFLHILMTLVLL</sequence>
<reference evidence="1" key="1">
    <citation type="journal article" date="2023" name="Mol. Biol. Evol.">
        <title>Third-Generation Sequencing Reveals the Adaptive Role of the Epigenome in Three Deep-Sea Polychaetes.</title>
        <authorList>
            <person name="Perez M."/>
            <person name="Aroh O."/>
            <person name="Sun Y."/>
            <person name="Lan Y."/>
            <person name="Juniper S.K."/>
            <person name="Young C.R."/>
            <person name="Angers B."/>
            <person name="Qian P.Y."/>
        </authorList>
    </citation>
    <scope>NUCLEOTIDE SEQUENCE</scope>
    <source>
        <strain evidence="1">P08H-3</strain>
    </source>
</reference>
<organism evidence="1 2">
    <name type="scientific">Paralvinella palmiformis</name>
    <dbReference type="NCBI Taxonomy" id="53620"/>
    <lineage>
        <taxon>Eukaryota</taxon>
        <taxon>Metazoa</taxon>
        <taxon>Spiralia</taxon>
        <taxon>Lophotrochozoa</taxon>
        <taxon>Annelida</taxon>
        <taxon>Polychaeta</taxon>
        <taxon>Sedentaria</taxon>
        <taxon>Canalipalpata</taxon>
        <taxon>Terebellida</taxon>
        <taxon>Terebelliformia</taxon>
        <taxon>Alvinellidae</taxon>
        <taxon>Paralvinella</taxon>
    </lineage>
</organism>
<proteinExistence type="predicted"/>
<keyword evidence="2" id="KW-1185">Reference proteome</keyword>
<dbReference type="EMBL" id="JAODUP010000178">
    <property type="protein sequence ID" value="KAK2158038.1"/>
    <property type="molecule type" value="Genomic_DNA"/>
</dbReference>
<name>A0AAD9JT02_9ANNE</name>
<accession>A0AAD9JT02</accession>
<evidence type="ECO:0000313" key="2">
    <source>
        <dbReference type="Proteomes" id="UP001208570"/>
    </source>
</evidence>
<evidence type="ECO:0000313" key="1">
    <source>
        <dbReference type="EMBL" id="KAK2158038.1"/>
    </source>
</evidence>
<dbReference type="Proteomes" id="UP001208570">
    <property type="component" value="Unassembled WGS sequence"/>
</dbReference>
<dbReference type="AlphaFoldDB" id="A0AAD9JT02"/>
<gene>
    <name evidence="1" type="ORF">LSH36_178g03024</name>
</gene>
<comment type="caution">
    <text evidence="1">The sequence shown here is derived from an EMBL/GenBank/DDBJ whole genome shotgun (WGS) entry which is preliminary data.</text>
</comment>